<dbReference type="Proteomes" id="UP000250991">
    <property type="component" value="Unassembled WGS sequence"/>
</dbReference>
<dbReference type="InterPro" id="IPR016418">
    <property type="entry name" value="UCP004509_Rem"/>
</dbReference>
<evidence type="ECO:0000313" key="1">
    <source>
        <dbReference type="EMBL" id="SQD04660.1"/>
    </source>
</evidence>
<evidence type="ECO:0000313" key="3">
    <source>
        <dbReference type="Proteomes" id="UP000250991"/>
    </source>
</evidence>
<sequence length="102" mass="11304">MDPEQGECYLSGRILLMKIEELREIFSEDGLYTVRVENGAIVSHCRIKCLQSQQRKSGAALIHLVDGLVTDGFILRANEFVTSLPSLKEAGIKAGFSAFEDE</sequence>
<evidence type="ECO:0000313" key="4">
    <source>
        <dbReference type="Proteomes" id="UP000254718"/>
    </source>
</evidence>
<dbReference type="PIRSF" id="PIRSF004509">
    <property type="entry name" value="UCP004509_Rem"/>
    <property type="match status" value="1"/>
</dbReference>
<organism evidence="2 4">
    <name type="scientific">Escherichia coli</name>
    <dbReference type="NCBI Taxonomy" id="562"/>
    <lineage>
        <taxon>Bacteria</taxon>
        <taxon>Pseudomonadati</taxon>
        <taxon>Pseudomonadota</taxon>
        <taxon>Gammaproteobacteria</taxon>
        <taxon>Enterobacterales</taxon>
        <taxon>Enterobacteriaceae</taxon>
        <taxon>Escherichia</taxon>
    </lineage>
</organism>
<dbReference type="Proteomes" id="UP000254718">
    <property type="component" value="Unassembled WGS sequence"/>
</dbReference>
<dbReference type="EMBL" id="UARW01000010">
    <property type="protein sequence ID" value="SQD04660.1"/>
    <property type="molecule type" value="Genomic_DNA"/>
</dbReference>
<dbReference type="EMBL" id="UGFE01000002">
    <property type="protein sequence ID" value="STM23390.1"/>
    <property type="molecule type" value="Genomic_DNA"/>
</dbReference>
<dbReference type="AlphaFoldDB" id="A0A2X3JZF9"/>
<evidence type="ECO:0000313" key="2">
    <source>
        <dbReference type="EMBL" id="STM23390.1"/>
    </source>
</evidence>
<reference evidence="3 4" key="1">
    <citation type="submission" date="2018-06" db="EMBL/GenBank/DDBJ databases">
        <authorList>
            <consortium name="Pathogen Informatics"/>
            <person name="Doyle S."/>
        </authorList>
    </citation>
    <scope>NUCLEOTIDE SEQUENCE [LARGE SCALE GENOMIC DNA]</scope>
    <source>
        <strain evidence="1 3">NCTC8009</strain>
        <strain evidence="2 4">NCTC8333</strain>
    </source>
</reference>
<proteinExistence type="predicted"/>
<accession>A0A2X3JZF9</accession>
<name>A0A2X3JZF9_ECOLX</name>
<gene>
    <name evidence="2" type="primary">rem_1</name>
    <name evidence="1" type="ORF">NCTC8009_05188</name>
    <name evidence="2" type="ORF">NCTC8333_02323</name>
</gene>
<protein>
    <submittedName>
        <fullName evidence="1 2">Prophage protein</fullName>
    </submittedName>
</protein>